<dbReference type="PANTHER" id="PTHR18919:SF107">
    <property type="entry name" value="ACETYL-COA ACETYLTRANSFERASE, CYTOSOLIC"/>
    <property type="match status" value="1"/>
</dbReference>
<feature type="active site" description="Proton acceptor" evidence="6">
    <location>
        <position position="379"/>
    </location>
</feature>
<dbReference type="Pfam" id="PF00108">
    <property type="entry name" value="Thiolase_N"/>
    <property type="match status" value="1"/>
</dbReference>
<dbReference type="PROSITE" id="PS00099">
    <property type="entry name" value="THIOLASE_3"/>
    <property type="match status" value="1"/>
</dbReference>
<organism evidence="10 11">
    <name type="scientific">Ureibacillus sinduriensis BLB-1 = JCM 15800</name>
    <dbReference type="NCBI Taxonomy" id="1384057"/>
    <lineage>
        <taxon>Bacteria</taxon>
        <taxon>Bacillati</taxon>
        <taxon>Bacillota</taxon>
        <taxon>Bacilli</taxon>
        <taxon>Bacillales</taxon>
        <taxon>Caryophanaceae</taxon>
        <taxon>Ureibacillus</taxon>
    </lineage>
</organism>
<evidence type="ECO:0000256" key="1">
    <source>
        <dbReference type="ARBA" id="ARBA00010982"/>
    </source>
</evidence>
<dbReference type="InterPro" id="IPR020610">
    <property type="entry name" value="Thiolase_AS"/>
</dbReference>
<keyword evidence="3 7" id="KW-0808">Transferase</keyword>
<gene>
    <name evidence="10" type="ORF">CD33_05915</name>
</gene>
<evidence type="ECO:0000256" key="7">
    <source>
        <dbReference type="RuleBase" id="RU003557"/>
    </source>
</evidence>
<dbReference type="InterPro" id="IPR020613">
    <property type="entry name" value="Thiolase_CS"/>
</dbReference>
<dbReference type="eggNOG" id="COG0183">
    <property type="taxonomic scope" value="Bacteria"/>
</dbReference>
<dbReference type="PANTHER" id="PTHR18919">
    <property type="entry name" value="ACETYL-COA C-ACYLTRANSFERASE"/>
    <property type="match status" value="1"/>
</dbReference>
<evidence type="ECO:0000313" key="10">
    <source>
        <dbReference type="EMBL" id="KGR76691.1"/>
    </source>
</evidence>
<dbReference type="OrthoDB" id="9764892at2"/>
<dbReference type="PROSITE" id="PS00737">
    <property type="entry name" value="THIOLASE_2"/>
    <property type="match status" value="1"/>
</dbReference>
<evidence type="ECO:0000256" key="2">
    <source>
        <dbReference type="ARBA" id="ARBA00012705"/>
    </source>
</evidence>
<evidence type="ECO:0000256" key="3">
    <source>
        <dbReference type="ARBA" id="ARBA00022679"/>
    </source>
</evidence>
<dbReference type="InterPro" id="IPR020616">
    <property type="entry name" value="Thiolase_N"/>
</dbReference>
<dbReference type="FunFam" id="3.40.47.10:FF:000010">
    <property type="entry name" value="Acetyl-CoA acetyltransferase (Thiolase)"/>
    <property type="match status" value="1"/>
</dbReference>
<feature type="domain" description="Thiolase N-terminal" evidence="8">
    <location>
        <begin position="4"/>
        <end position="262"/>
    </location>
</feature>
<comment type="similarity">
    <text evidence="1 7">Belongs to the thiolase-like superfamily. Thiolase family.</text>
</comment>
<dbReference type="InterPro" id="IPR020617">
    <property type="entry name" value="Thiolase_C"/>
</dbReference>
<feature type="active site" description="Acyl-thioester intermediate" evidence="6">
    <location>
        <position position="89"/>
    </location>
</feature>
<name>A0A0A3HVP9_9BACL</name>
<sequence>MGNVYIVEGARTAFTAFGGSFATVDAVELGTQTAIEALKRANVQPGKVDHVVYGGVIASNINASYLARHIGLKAGIPKEVPALTLNRLCGSGLQSIVTAAQYILLGEAGIVLAGGAENMSQSPYSNFEQRFSGAKMGNLQFVDMLQATLTDQYTGSGMGMTAEKLAELYDISRQEQDDFAVQSHQRAARAREAGYFKEEIIPVSVKTRKGELLIEVDEHIKETTTKETLSKLRPAFKKEGTVTAGNASGINDGAASVIVASEKAVQENNLLPIARIVSWGVAGVDPEIMGIGPVPAIKQALHKANLTMDDMDLIEVNEAFAAQYLAVEKELRLDRERTNVNGGAIALGHPVGASGTRIALASSYELKRRGGRYAVASLCIGGGQGIAIIIESVS</sequence>
<feature type="domain" description="Thiolase C-terminal" evidence="9">
    <location>
        <begin position="272"/>
        <end position="391"/>
    </location>
</feature>
<proteinExistence type="inferred from homology"/>
<dbReference type="EMBL" id="JPVO01000044">
    <property type="protein sequence ID" value="KGR76691.1"/>
    <property type="molecule type" value="Genomic_DNA"/>
</dbReference>
<evidence type="ECO:0000256" key="4">
    <source>
        <dbReference type="ARBA" id="ARBA00023315"/>
    </source>
</evidence>
<dbReference type="RefSeq" id="WP_036198889.1">
    <property type="nucleotide sequence ID" value="NZ_AVCY01000012.1"/>
</dbReference>
<dbReference type="Proteomes" id="UP000030408">
    <property type="component" value="Unassembled WGS sequence"/>
</dbReference>
<evidence type="ECO:0000313" key="11">
    <source>
        <dbReference type="Proteomes" id="UP000030408"/>
    </source>
</evidence>
<evidence type="ECO:0000256" key="5">
    <source>
        <dbReference type="ARBA" id="ARBA00030755"/>
    </source>
</evidence>
<comment type="caution">
    <text evidence="10">The sequence shown here is derived from an EMBL/GenBank/DDBJ whole genome shotgun (WGS) entry which is preliminary data.</text>
</comment>
<dbReference type="Gene3D" id="3.40.47.10">
    <property type="match status" value="2"/>
</dbReference>
<evidence type="ECO:0000259" key="9">
    <source>
        <dbReference type="Pfam" id="PF02803"/>
    </source>
</evidence>
<dbReference type="STRING" id="1384057.CD33_05915"/>
<dbReference type="Pfam" id="PF02803">
    <property type="entry name" value="Thiolase_C"/>
    <property type="match status" value="1"/>
</dbReference>
<dbReference type="AlphaFoldDB" id="A0A0A3HVP9"/>
<dbReference type="NCBIfam" id="TIGR01930">
    <property type="entry name" value="AcCoA-C-Actrans"/>
    <property type="match status" value="1"/>
</dbReference>
<dbReference type="InterPro" id="IPR002155">
    <property type="entry name" value="Thiolase"/>
</dbReference>
<dbReference type="CDD" id="cd00751">
    <property type="entry name" value="thiolase"/>
    <property type="match status" value="1"/>
</dbReference>
<evidence type="ECO:0000256" key="6">
    <source>
        <dbReference type="PIRSR" id="PIRSR000429-1"/>
    </source>
</evidence>
<dbReference type="PIRSF" id="PIRSF000429">
    <property type="entry name" value="Ac-CoA_Ac_transf"/>
    <property type="match status" value="1"/>
</dbReference>
<reference evidence="10 11" key="1">
    <citation type="submission" date="2014-02" db="EMBL/GenBank/DDBJ databases">
        <title>Draft genome sequence of Lysinibacillus sinduriensis JCM 15800.</title>
        <authorList>
            <person name="Zhang F."/>
            <person name="Wang G."/>
            <person name="Zhang L."/>
        </authorList>
    </citation>
    <scope>NUCLEOTIDE SEQUENCE [LARGE SCALE GENOMIC DNA]</scope>
    <source>
        <strain evidence="10 11">JCM 15800</strain>
    </source>
</reference>
<dbReference type="InterPro" id="IPR016039">
    <property type="entry name" value="Thiolase-like"/>
</dbReference>
<protein>
    <recommendedName>
        <fullName evidence="2">acetyl-CoA C-acetyltransferase</fullName>
        <ecNumber evidence="2">2.3.1.9</ecNumber>
    </recommendedName>
    <alternativeName>
        <fullName evidence="5">Acetoacetyl-CoA thiolase</fullName>
    </alternativeName>
</protein>
<dbReference type="InterPro" id="IPR020615">
    <property type="entry name" value="Thiolase_acyl_enz_int_AS"/>
</dbReference>
<feature type="active site" description="Proton acceptor" evidence="6">
    <location>
        <position position="349"/>
    </location>
</feature>
<accession>A0A0A3HVP9</accession>
<keyword evidence="4 7" id="KW-0012">Acyltransferase</keyword>
<dbReference type="EC" id="2.3.1.9" evidence="2"/>
<keyword evidence="11" id="KW-1185">Reference proteome</keyword>
<dbReference type="SUPFAM" id="SSF53901">
    <property type="entry name" value="Thiolase-like"/>
    <property type="match status" value="2"/>
</dbReference>
<dbReference type="GO" id="GO:0003985">
    <property type="term" value="F:acetyl-CoA C-acetyltransferase activity"/>
    <property type="evidence" value="ECO:0007669"/>
    <property type="project" value="UniProtKB-EC"/>
</dbReference>
<evidence type="ECO:0000259" key="8">
    <source>
        <dbReference type="Pfam" id="PF00108"/>
    </source>
</evidence>
<dbReference type="PROSITE" id="PS00098">
    <property type="entry name" value="THIOLASE_1"/>
    <property type="match status" value="1"/>
</dbReference>
<dbReference type="GO" id="GO:0006635">
    <property type="term" value="P:fatty acid beta-oxidation"/>
    <property type="evidence" value="ECO:0007669"/>
    <property type="project" value="TreeGrafter"/>
</dbReference>